<name>A0AAE1RJU0_9SOLA</name>
<accession>A0AAE1RJU0</accession>
<reference evidence="1" key="1">
    <citation type="submission" date="2023-12" db="EMBL/GenBank/DDBJ databases">
        <title>Genome assembly of Anisodus tanguticus.</title>
        <authorList>
            <person name="Wang Y.-J."/>
        </authorList>
    </citation>
    <scope>NUCLEOTIDE SEQUENCE</scope>
    <source>
        <strain evidence="1">KB-2021</strain>
        <tissue evidence="1">Leaf</tissue>
    </source>
</reference>
<dbReference type="AlphaFoldDB" id="A0AAE1RJU0"/>
<comment type="caution">
    <text evidence="1">The sequence shown here is derived from an EMBL/GenBank/DDBJ whole genome shotgun (WGS) entry which is preliminary data.</text>
</comment>
<evidence type="ECO:0000313" key="1">
    <source>
        <dbReference type="EMBL" id="KAK4353008.1"/>
    </source>
</evidence>
<evidence type="ECO:0000313" key="2">
    <source>
        <dbReference type="Proteomes" id="UP001291623"/>
    </source>
</evidence>
<organism evidence="1 2">
    <name type="scientific">Anisodus tanguticus</name>
    <dbReference type="NCBI Taxonomy" id="243964"/>
    <lineage>
        <taxon>Eukaryota</taxon>
        <taxon>Viridiplantae</taxon>
        <taxon>Streptophyta</taxon>
        <taxon>Embryophyta</taxon>
        <taxon>Tracheophyta</taxon>
        <taxon>Spermatophyta</taxon>
        <taxon>Magnoliopsida</taxon>
        <taxon>eudicotyledons</taxon>
        <taxon>Gunneridae</taxon>
        <taxon>Pentapetalae</taxon>
        <taxon>asterids</taxon>
        <taxon>lamiids</taxon>
        <taxon>Solanales</taxon>
        <taxon>Solanaceae</taxon>
        <taxon>Solanoideae</taxon>
        <taxon>Hyoscyameae</taxon>
        <taxon>Anisodus</taxon>
    </lineage>
</organism>
<gene>
    <name evidence="1" type="ORF">RND71_028526</name>
</gene>
<dbReference type="Proteomes" id="UP001291623">
    <property type="component" value="Unassembled WGS sequence"/>
</dbReference>
<sequence length="169" mass="19428">MRPSIPLSFTHHKIFALAAQKPAPANPPEPTIFLETKMAITHSYGVEIRRFIFIQITNLKVSLFMKMTDLSTHLVENHISYDSTNIEKMTDKFLEWELDNCQVVDPADVEKSNVFKAFDNIYKVLQVENEKEKKLLGGVILTQIEFGIVRRRRGRARPFMSFGLQSKAS</sequence>
<proteinExistence type="predicted"/>
<protein>
    <submittedName>
        <fullName evidence="1">Uncharacterized protein</fullName>
    </submittedName>
</protein>
<keyword evidence="2" id="KW-1185">Reference proteome</keyword>
<dbReference type="EMBL" id="JAVYJV010000015">
    <property type="protein sequence ID" value="KAK4353008.1"/>
    <property type="molecule type" value="Genomic_DNA"/>
</dbReference>